<feature type="compositionally biased region" description="Basic and acidic residues" evidence="1">
    <location>
        <begin position="102"/>
        <end position="126"/>
    </location>
</feature>
<organism evidence="2 3">
    <name type="scientific">Zalerion maritima</name>
    <dbReference type="NCBI Taxonomy" id="339359"/>
    <lineage>
        <taxon>Eukaryota</taxon>
        <taxon>Fungi</taxon>
        <taxon>Dikarya</taxon>
        <taxon>Ascomycota</taxon>
        <taxon>Pezizomycotina</taxon>
        <taxon>Sordariomycetes</taxon>
        <taxon>Lulworthiomycetidae</taxon>
        <taxon>Lulworthiales</taxon>
        <taxon>Lulworthiaceae</taxon>
        <taxon>Zalerion</taxon>
    </lineage>
</organism>
<evidence type="ECO:0000256" key="1">
    <source>
        <dbReference type="SAM" id="MobiDB-lite"/>
    </source>
</evidence>
<feature type="region of interest" description="Disordered" evidence="1">
    <location>
        <begin position="1"/>
        <end position="245"/>
    </location>
</feature>
<reference evidence="2" key="1">
    <citation type="submission" date="2022-07" db="EMBL/GenBank/DDBJ databases">
        <title>Draft genome sequence of Zalerion maritima ATCC 34329, a (micro)plastics degrading marine fungus.</title>
        <authorList>
            <person name="Paco A."/>
            <person name="Goncalves M.F.M."/>
            <person name="Rocha-Santos T.A.P."/>
            <person name="Alves A."/>
        </authorList>
    </citation>
    <scope>NUCLEOTIDE SEQUENCE</scope>
    <source>
        <strain evidence="2">ATCC 34329</strain>
    </source>
</reference>
<dbReference type="Proteomes" id="UP001201980">
    <property type="component" value="Unassembled WGS sequence"/>
</dbReference>
<proteinExistence type="predicted"/>
<dbReference type="EMBL" id="JAKWBI020000647">
    <property type="protein sequence ID" value="KAJ2893185.1"/>
    <property type="molecule type" value="Genomic_DNA"/>
</dbReference>
<accession>A0AAD5WNE0</accession>
<feature type="compositionally biased region" description="Polar residues" evidence="1">
    <location>
        <begin position="195"/>
        <end position="213"/>
    </location>
</feature>
<dbReference type="AlphaFoldDB" id="A0AAD5WNE0"/>
<feature type="compositionally biased region" description="Low complexity" evidence="1">
    <location>
        <begin position="230"/>
        <end position="239"/>
    </location>
</feature>
<feature type="region of interest" description="Disordered" evidence="1">
    <location>
        <begin position="258"/>
        <end position="334"/>
    </location>
</feature>
<keyword evidence="3" id="KW-1185">Reference proteome</keyword>
<comment type="caution">
    <text evidence="2">The sequence shown here is derived from an EMBL/GenBank/DDBJ whole genome shotgun (WGS) entry which is preliminary data.</text>
</comment>
<protein>
    <submittedName>
        <fullName evidence="2">Uncharacterized protein</fullName>
    </submittedName>
</protein>
<feature type="compositionally biased region" description="Basic and acidic residues" evidence="1">
    <location>
        <begin position="9"/>
        <end position="23"/>
    </location>
</feature>
<gene>
    <name evidence="2" type="ORF">MKZ38_008926</name>
</gene>
<name>A0AAD5WNE0_9PEZI</name>
<feature type="compositionally biased region" description="Basic and acidic residues" evidence="1">
    <location>
        <begin position="44"/>
        <end position="86"/>
    </location>
</feature>
<feature type="compositionally biased region" description="Acidic residues" evidence="1">
    <location>
        <begin position="148"/>
        <end position="158"/>
    </location>
</feature>
<feature type="compositionally biased region" description="Acidic residues" evidence="1">
    <location>
        <begin position="165"/>
        <end position="185"/>
    </location>
</feature>
<feature type="compositionally biased region" description="Acidic residues" evidence="1">
    <location>
        <begin position="216"/>
        <end position="229"/>
    </location>
</feature>
<sequence length="334" mass="37701">MPSSSNKYTDPELREEVKEEVKQSSRGGKAGQWSARKAQMTASEYKKRGGDYKTDPSEKDEKQKSLARWTREDWQTKDGSGEARINDDEDGGGRKRYLPKAAWEKMSEREKEQTDRNKVEGSKEGKQFVGNTQVAKEKRREVTRAWEDEGGGEEDGVGEDGGVAGEDEEEKNEEEGGVEDEEEAYEVPRMRGDGQDQQEQPGTAKSVSQNNGNDAAMDEFLEIPDDSDIPDAAAAAGPSDEGEDEVFEDQCIIVEDDTEEISEGVEDEDEELETNIRSANVDFEDDEQDERLKSSLPGPEFEAMGEKRKRKTEGDMEEDKKKKRKKKRFRTQKT</sequence>
<feature type="compositionally biased region" description="Basic residues" evidence="1">
    <location>
        <begin position="321"/>
        <end position="334"/>
    </location>
</feature>
<evidence type="ECO:0000313" key="2">
    <source>
        <dbReference type="EMBL" id="KAJ2893185.1"/>
    </source>
</evidence>
<feature type="compositionally biased region" description="Basic and acidic residues" evidence="1">
    <location>
        <begin position="135"/>
        <end position="147"/>
    </location>
</feature>
<feature type="compositionally biased region" description="Acidic residues" evidence="1">
    <location>
        <begin position="258"/>
        <end position="273"/>
    </location>
</feature>
<evidence type="ECO:0000313" key="3">
    <source>
        <dbReference type="Proteomes" id="UP001201980"/>
    </source>
</evidence>